<dbReference type="Proteomes" id="UP000007463">
    <property type="component" value="Chromosome"/>
</dbReference>
<dbReference type="GO" id="GO:0008168">
    <property type="term" value="F:methyltransferase activity"/>
    <property type="evidence" value="ECO:0007669"/>
    <property type="project" value="InterPro"/>
</dbReference>
<dbReference type="InterPro" id="IPR047048">
    <property type="entry name" value="TlyA"/>
</dbReference>
<sequence>MNYFCTMEERLDKILFDRGLVTSRTRGEELIKNGDVLVNGISIEKPGKKIPVDAKILLLNEELTWVSRGALKLLKAIEHFELPIADKTFIDLGASTGGFTEVLLSKNAKHVFCVDVGHGQLHERIRSNPSITNIEKTHIRELTNAHVPEPVDGMVIDVSFISLEKVLPFTGAFVKKSGILVALIKPQFELEKRLLNKNGVVKSASNYPGILQRVEKSVADSNFEVKGIIDSPIIGGDGNKEFLLFATKK</sequence>
<dbReference type="KEGG" id="fte:Fluta_2082"/>
<keyword evidence="6" id="KW-1185">Reference proteome</keyword>
<accession>F2I9B1</accession>
<proteinExistence type="inferred from homology"/>
<feature type="domain" description="RNA-binding S4" evidence="4">
    <location>
        <begin position="9"/>
        <end position="71"/>
    </location>
</feature>
<evidence type="ECO:0000313" key="6">
    <source>
        <dbReference type="Proteomes" id="UP000007463"/>
    </source>
</evidence>
<dbReference type="STRING" id="755732.Fluta_2082"/>
<dbReference type="Pfam" id="PF01728">
    <property type="entry name" value="FtsJ"/>
    <property type="match status" value="1"/>
</dbReference>
<organism evidence="5 6">
    <name type="scientific">Fluviicola taffensis (strain DSM 16823 / NCIMB 13979 / RW262)</name>
    <dbReference type="NCBI Taxonomy" id="755732"/>
    <lineage>
        <taxon>Bacteria</taxon>
        <taxon>Pseudomonadati</taxon>
        <taxon>Bacteroidota</taxon>
        <taxon>Flavobacteriia</taxon>
        <taxon>Flavobacteriales</taxon>
        <taxon>Crocinitomicaceae</taxon>
        <taxon>Fluviicola</taxon>
    </lineage>
</organism>
<dbReference type="Pfam" id="PF01479">
    <property type="entry name" value="S4"/>
    <property type="match status" value="1"/>
</dbReference>
<comment type="similarity">
    <text evidence="2">Belongs to the TlyA family.</text>
</comment>
<reference evidence="6" key="2">
    <citation type="submission" date="2011-02" db="EMBL/GenBank/DDBJ databases">
        <title>The complete genome of Fluviicola taffensis DSM 16823.</title>
        <authorList>
            <consortium name="US DOE Joint Genome Institute (JGI-PGF)"/>
            <person name="Lucas S."/>
            <person name="Copeland A."/>
            <person name="Lapidus A."/>
            <person name="Bruce D."/>
            <person name="Goodwin L."/>
            <person name="Pitluck S."/>
            <person name="Kyrpides N."/>
            <person name="Mavromatis K."/>
            <person name="Ivanova N."/>
            <person name="Mikhailova N."/>
            <person name="Pagani I."/>
            <person name="Chertkov O."/>
            <person name="Detter J.C."/>
            <person name="Han C."/>
            <person name="Tapia R."/>
            <person name="Land M."/>
            <person name="Hauser L."/>
            <person name="Markowitz V."/>
            <person name="Cheng J.-F."/>
            <person name="Hugenholtz P."/>
            <person name="Woyke T."/>
            <person name="Wu D."/>
            <person name="Tindall B."/>
            <person name="Pomrenke H.G."/>
            <person name="Brambilla E."/>
            <person name="Klenk H.-P."/>
            <person name="Eisen J.A."/>
        </authorList>
    </citation>
    <scope>NUCLEOTIDE SEQUENCE [LARGE SCALE GENOMIC DNA]</scope>
    <source>
        <strain evidence="6">DSM 16823 / RW262 / RW262</strain>
    </source>
</reference>
<dbReference type="InterPro" id="IPR002877">
    <property type="entry name" value="RNA_MeTrfase_FtsJ_dom"/>
</dbReference>
<dbReference type="InterPro" id="IPR002942">
    <property type="entry name" value="S4_RNA-bd"/>
</dbReference>
<evidence type="ECO:0000256" key="2">
    <source>
        <dbReference type="ARBA" id="ARBA00029460"/>
    </source>
</evidence>
<dbReference type="PROSITE" id="PS50889">
    <property type="entry name" value="S4"/>
    <property type="match status" value="1"/>
</dbReference>
<evidence type="ECO:0000313" key="5">
    <source>
        <dbReference type="EMBL" id="AEA44068.1"/>
    </source>
</evidence>
<evidence type="ECO:0000256" key="1">
    <source>
        <dbReference type="ARBA" id="ARBA00022884"/>
    </source>
</evidence>
<dbReference type="SUPFAM" id="SSF53335">
    <property type="entry name" value="S-adenosyl-L-methionine-dependent methyltransferases"/>
    <property type="match status" value="1"/>
</dbReference>
<dbReference type="eggNOG" id="COG1189">
    <property type="taxonomic scope" value="Bacteria"/>
</dbReference>
<evidence type="ECO:0000259" key="4">
    <source>
        <dbReference type="SMART" id="SM00363"/>
    </source>
</evidence>
<dbReference type="AlphaFoldDB" id="F2I9B1"/>
<dbReference type="NCBIfam" id="TIGR00478">
    <property type="entry name" value="tly"/>
    <property type="match status" value="1"/>
</dbReference>
<dbReference type="OrthoDB" id="9784736at2"/>
<dbReference type="RefSeq" id="WP_013686838.1">
    <property type="nucleotide sequence ID" value="NC_015321.1"/>
</dbReference>
<gene>
    <name evidence="5" type="ordered locus">Fluta_2082</name>
</gene>
<dbReference type="InterPro" id="IPR036986">
    <property type="entry name" value="S4_RNA-bd_sf"/>
</dbReference>
<dbReference type="InterPro" id="IPR029063">
    <property type="entry name" value="SAM-dependent_MTases_sf"/>
</dbReference>
<dbReference type="GO" id="GO:0032259">
    <property type="term" value="P:methylation"/>
    <property type="evidence" value="ECO:0007669"/>
    <property type="project" value="InterPro"/>
</dbReference>
<protein>
    <submittedName>
        <fullName evidence="5">Hemolysin A</fullName>
    </submittedName>
</protein>
<dbReference type="PIRSF" id="PIRSF005578">
    <property type="entry name" value="TlyA"/>
    <property type="match status" value="1"/>
</dbReference>
<name>F2I9B1_FLUTR</name>
<dbReference type="Gene3D" id="3.40.50.150">
    <property type="entry name" value="Vaccinia Virus protein VP39"/>
    <property type="match status" value="1"/>
</dbReference>
<dbReference type="SUPFAM" id="SSF55174">
    <property type="entry name" value="Alpha-L RNA-binding motif"/>
    <property type="match status" value="1"/>
</dbReference>
<dbReference type="GO" id="GO:0003723">
    <property type="term" value="F:RNA binding"/>
    <property type="evidence" value="ECO:0007669"/>
    <property type="project" value="UniProtKB-KW"/>
</dbReference>
<dbReference type="InterPro" id="IPR004538">
    <property type="entry name" value="Hemolysin_A/TlyA"/>
</dbReference>
<keyword evidence="1 3" id="KW-0694">RNA-binding</keyword>
<dbReference type="EMBL" id="CP002542">
    <property type="protein sequence ID" value="AEA44068.1"/>
    <property type="molecule type" value="Genomic_DNA"/>
</dbReference>
<dbReference type="Gene3D" id="3.10.290.10">
    <property type="entry name" value="RNA-binding S4 domain"/>
    <property type="match status" value="1"/>
</dbReference>
<dbReference type="HOGENOM" id="CLU_058015_1_0_10"/>
<dbReference type="PANTHER" id="PTHR32319:SF0">
    <property type="entry name" value="BACTERIAL HEMOLYSIN-LIKE PROTEIN"/>
    <property type="match status" value="1"/>
</dbReference>
<reference evidence="5 6" key="1">
    <citation type="journal article" date="2011" name="Stand. Genomic Sci.">
        <title>Complete genome sequence of the gliding freshwater bacterium Fluviicola taffensis type strain (RW262).</title>
        <authorList>
            <person name="Woyke T."/>
            <person name="Chertkov O."/>
            <person name="Lapidus A."/>
            <person name="Nolan M."/>
            <person name="Lucas S."/>
            <person name="Del Rio T.G."/>
            <person name="Tice H."/>
            <person name="Cheng J.F."/>
            <person name="Tapia R."/>
            <person name="Han C."/>
            <person name="Goodwin L."/>
            <person name="Pitluck S."/>
            <person name="Liolios K."/>
            <person name="Pagani I."/>
            <person name="Ivanova N."/>
            <person name="Huntemann M."/>
            <person name="Mavromatis K."/>
            <person name="Mikhailova N."/>
            <person name="Pati A."/>
            <person name="Chen A."/>
            <person name="Palaniappan K."/>
            <person name="Land M."/>
            <person name="Hauser L."/>
            <person name="Brambilla E.M."/>
            <person name="Rohde M."/>
            <person name="Mwirichia R."/>
            <person name="Sikorski J."/>
            <person name="Tindall B.J."/>
            <person name="Goker M."/>
            <person name="Bristow J."/>
            <person name="Eisen J.A."/>
            <person name="Markowitz V."/>
            <person name="Hugenholtz P."/>
            <person name="Klenk H.P."/>
            <person name="Kyrpides N.C."/>
        </authorList>
    </citation>
    <scope>NUCLEOTIDE SEQUENCE [LARGE SCALE GENOMIC DNA]</scope>
    <source>
        <strain evidence="6">DSM 16823 / RW262 / RW262</strain>
    </source>
</reference>
<dbReference type="SMART" id="SM00363">
    <property type="entry name" value="S4"/>
    <property type="match status" value="1"/>
</dbReference>
<dbReference type="CDD" id="cd00165">
    <property type="entry name" value="S4"/>
    <property type="match status" value="1"/>
</dbReference>
<dbReference type="PANTHER" id="PTHR32319">
    <property type="entry name" value="BACTERIAL HEMOLYSIN-LIKE PROTEIN"/>
    <property type="match status" value="1"/>
</dbReference>
<evidence type="ECO:0000256" key="3">
    <source>
        <dbReference type="PROSITE-ProRule" id="PRU00182"/>
    </source>
</evidence>
<dbReference type="CDD" id="cd02440">
    <property type="entry name" value="AdoMet_MTases"/>
    <property type="match status" value="1"/>
</dbReference>